<keyword evidence="4 9" id="KW-0812">Transmembrane</keyword>
<feature type="transmembrane region" description="Helical" evidence="9">
    <location>
        <begin position="7"/>
        <end position="29"/>
    </location>
</feature>
<dbReference type="GO" id="GO:0022857">
    <property type="term" value="F:transmembrane transporter activity"/>
    <property type="evidence" value="ECO:0007669"/>
    <property type="project" value="InterPro"/>
</dbReference>
<comment type="subcellular location">
    <subcellularLocation>
        <location evidence="1">Cell membrane</location>
        <topology evidence="1">Multi-pass membrane protein</topology>
    </subcellularLocation>
</comment>
<dbReference type="OrthoDB" id="9807115at2"/>
<dbReference type="Pfam" id="PF02653">
    <property type="entry name" value="BPD_transp_2"/>
    <property type="match status" value="1"/>
</dbReference>
<dbReference type="CDD" id="cd06582">
    <property type="entry name" value="TM_PBP1_LivH_like"/>
    <property type="match status" value="1"/>
</dbReference>
<dbReference type="EMBL" id="AP012057">
    <property type="protein sequence ID" value="BAN00930.1"/>
    <property type="molecule type" value="Genomic_DNA"/>
</dbReference>
<dbReference type="Proteomes" id="UP000011863">
    <property type="component" value="Chromosome"/>
</dbReference>
<evidence type="ECO:0000256" key="5">
    <source>
        <dbReference type="ARBA" id="ARBA00022970"/>
    </source>
</evidence>
<organism evidence="10 11">
    <name type="scientific">Ilumatobacter coccineus (strain NBRC 103263 / KCTC 29153 / YM16-304)</name>
    <dbReference type="NCBI Taxonomy" id="1313172"/>
    <lineage>
        <taxon>Bacteria</taxon>
        <taxon>Bacillati</taxon>
        <taxon>Actinomycetota</taxon>
        <taxon>Acidimicrobiia</taxon>
        <taxon>Acidimicrobiales</taxon>
        <taxon>Ilumatobacteraceae</taxon>
        <taxon>Ilumatobacter</taxon>
    </lineage>
</organism>
<dbReference type="GO" id="GO:0006865">
    <property type="term" value="P:amino acid transport"/>
    <property type="evidence" value="ECO:0007669"/>
    <property type="project" value="UniProtKB-KW"/>
</dbReference>
<evidence type="ECO:0000256" key="8">
    <source>
        <dbReference type="ARBA" id="ARBA00037998"/>
    </source>
</evidence>
<feature type="transmembrane region" description="Helical" evidence="9">
    <location>
        <begin position="62"/>
        <end position="84"/>
    </location>
</feature>
<evidence type="ECO:0000313" key="11">
    <source>
        <dbReference type="Proteomes" id="UP000011863"/>
    </source>
</evidence>
<evidence type="ECO:0000256" key="4">
    <source>
        <dbReference type="ARBA" id="ARBA00022692"/>
    </source>
</evidence>
<keyword evidence="7 9" id="KW-0472">Membrane</keyword>
<keyword evidence="2" id="KW-0813">Transport</keyword>
<evidence type="ECO:0000256" key="3">
    <source>
        <dbReference type="ARBA" id="ARBA00022475"/>
    </source>
</evidence>
<dbReference type="PANTHER" id="PTHR11795:SF451">
    <property type="entry name" value="ABC TRANSPORTER PERMEASE PROTEIN"/>
    <property type="match status" value="1"/>
</dbReference>
<feature type="transmembrane region" description="Helical" evidence="9">
    <location>
        <begin position="35"/>
        <end position="55"/>
    </location>
</feature>
<gene>
    <name evidence="10" type="ORF">YM304_06160</name>
</gene>
<evidence type="ECO:0000256" key="1">
    <source>
        <dbReference type="ARBA" id="ARBA00004651"/>
    </source>
</evidence>
<keyword evidence="6 9" id="KW-1133">Transmembrane helix</keyword>
<evidence type="ECO:0000256" key="2">
    <source>
        <dbReference type="ARBA" id="ARBA00022448"/>
    </source>
</evidence>
<dbReference type="AlphaFoldDB" id="A0A6C7E231"/>
<evidence type="ECO:0000313" key="10">
    <source>
        <dbReference type="EMBL" id="BAN00930.1"/>
    </source>
</evidence>
<dbReference type="PANTHER" id="PTHR11795">
    <property type="entry name" value="BRANCHED-CHAIN AMINO ACID TRANSPORT SYSTEM PERMEASE PROTEIN LIVH"/>
    <property type="match status" value="1"/>
</dbReference>
<feature type="transmembrane region" description="Helical" evidence="9">
    <location>
        <begin position="189"/>
        <end position="211"/>
    </location>
</feature>
<feature type="transmembrane region" description="Helical" evidence="9">
    <location>
        <begin position="96"/>
        <end position="117"/>
    </location>
</feature>
<sequence>MTELLQLVFSGVALGCIYSLIALGFVIVFKATGVFNFAHGEFVMMGAYLVFLMVTERSAVPFYLAVPIAAALTAAFGVFVQVVVLRTMVGESLFSIVMVTLGLSIVMRAGLASGFGFDSKSIGDPYGAKLIDVGGVRITHVSIATVVTTVALVAVLTWFFQASRYGVAMRATAQDHEAASAMGVNVRSIYALAWALAAILATVAGVFLAGFPRALDLNMSSAALLALPAAILGGFDSIVGAITGGVIVGVVQVLVAGYQPEWAPWLGSNFHQVAPYVILIVVLMVRPYGLFGTKEITRV</sequence>
<keyword evidence="5" id="KW-0029">Amino-acid transport</keyword>
<keyword evidence="3" id="KW-1003">Cell membrane</keyword>
<dbReference type="GO" id="GO:0005886">
    <property type="term" value="C:plasma membrane"/>
    <property type="evidence" value="ECO:0007669"/>
    <property type="project" value="UniProtKB-SubCell"/>
</dbReference>
<dbReference type="InterPro" id="IPR001851">
    <property type="entry name" value="ABC_transp_permease"/>
</dbReference>
<accession>A0A6C7E231</accession>
<name>A0A6C7E231_ILUCY</name>
<feature type="transmembrane region" description="Helical" evidence="9">
    <location>
        <begin position="223"/>
        <end position="253"/>
    </location>
</feature>
<proteinExistence type="inferred from homology"/>
<evidence type="ECO:0000256" key="6">
    <source>
        <dbReference type="ARBA" id="ARBA00022989"/>
    </source>
</evidence>
<dbReference type="KEGG" id="aym:YM304_06160"/>
<feature type="transmembrane region" description="Helical" evidence="9">
    <location>
        <begin position="273"/>
        <end position="291"/>
    </location>
</feature>
<comment type="similarity">
    <text evidence="8">Belongs to the binding-protein-dependent transport system permease family. LivHM subfamily.</text>
</comment>
<feature type="transmembrane region" description="Helical" evidence="9">
    <location>
        <begin position="138"/>
        <end position="160"/>
    </location>
</feature>
<dbReference type="InterPro" id="IPR052157">
    <property type="entry name" value="BCAA_transport_permease"/>
</dbReference>
<keyword evidence="11" id="KW-1185">Reference proteome</keyword>
<reference evidence="10 11" key="1">
    <citation type="journal article" date="2013" name="Int. J. Syst. Evol. Microbiol.">
        <title>Ilumatobacter nonamiense sp. nov. and Ilumatobacter coccineum sp. nov., isolated from seashore sand.</title>
        <authorList>
            <person name="Matsumoto A."/>
            <person name="Kasai H."/>
            <person name="Matsuo Y."/>
            <person name="Shizuri Y."/>
            <person name="Ichikawa N."/>
            <person name="Fujita N."/>
            <person name="Omura S."/>
            <person name="Takahashi Y."/>
        </authorList>
    </citation>
    <scope>NUCLEOTIDE SEQUENCE [LARGE SCALE GENOMIC DNA]</scope>
    <source>
        <strain evidence="11">NBRC 103263 / KCTC 29153 / YM16-304</strain>
    </source>
</reference>
<dbReference type="RefSeq" id="WP_015440178.1">
    <property type="nucleotide sequence ID" value="NC_020520.1"/>
</dbReference>
<evidence type="ECO:0000256" key="9">
    <source>
        <dbReference type="SAM" id="Phobius"/>
    </source>
</evidence>
<evidence type="ECO:0000256" key="7">
    <source>
        <dbReference type="ARBA" id="ARBA00023136"/>
    </source>
</evidence>
<protein>
    <submittedName>
        <fullName evidence="10">Putative amino acid ABC transporter permease protein</fullName>
    </submittedName>
</protein>